<dbReference type="PANTHER" id="PTHR33352:SF2">
    <property type="entry name" value="SLL0995 PROTEIN"/>
    <property type="match status" value="1"/>
</dbReference>
<sequence length="387" mass="43301">MAAVEVRKQTPAATADANGRETVPVVPISVDEPGMTRERRAALIALRRTHVVQWRAGLKQLPHFDPVFPYDIVHEYGLNWTTDPDYGHDAVKYLGINEDGTVSPEKLKNKLLQVVIVRTLLAVLGRRTVADSRLHFGPELGAAAGLYTELGEPSIRVEPDLMVLAPGTELSDRRIWDTIYDVHVDTGDPVPVLVGEILSDSTAARDLDGKRRLYETLGITEYVLCDVLGGLLNPDAPHSPPGMVLYRLEDGVYRESRAAGTDPSVFRSDVLGTSVRLLPPRDPVRAREDFRFQWWDGEQDRWRDPSTDEERTQERSGRERETKMAAAALYSFLSELPRPSLDQIAAHWREHGLPDNVMDRILAVRETPSTWRALLLPSTDPDADRPA</sequence>
<feature type="domain" description="Putative restriction endonuclease" evidence="2">
    <location>
        <begin position="144"/>
        <end position="260"/>
    </location>
</feature>
<gene>
    <name evidence="3" type="ORF">F4Y08_00810</name>
</gene>
<organism evidence="3">
    <name type="scientific">Caldilineaceae bacterium SB0662_bin_9</name>
    <dbReference type="NCBI Taxonomy" id="2605258"/>
    <lineage>
        <taxon>Bacteria</taxon>
        <taxon>Bacillati</taxon>
        <taxon>Chloroflexota</taxon>
        <taxon>Caldilineae</taxon>
        <taxon>Caldilineales</taxon>
        <taxon>Caldilineaceae</taxon>
    </lineage>
</organism>
<accession>A0A6B1DN85</accession>
<comment type="caution">
    <text evidence="3">The sequence shown here is derived from an EMBL/GenBank/DDBJ whole genome shotgun (WGS) entry which is preliminary data.</text>
</comment>
<evidence type="ECO:0000256" key="1">
    <source>
        <dbReference type="SAM" id="MobiDB-lite"/>
    </source>
</evidence>
<dbReference type="InterPro" id="IPR008538">
    <property type="entry name" value="Uma2"/>
</dbReference>
<dbReference type="InterPro" id="IPR011335">
    <property type="entry name" value="Restrct_endonuc-II-like"/>
</dbReference>
<dbReference type="CDD" id="cd06260">
    <property type="entry name" value="DUF820-like"/>
    <property type="match status" value="1"/>
</dbReference>
<keyword evidence="3" id="KW-0255">Endonuclease</keyword>
<evidence type="ECO:0000259" key="2">
    <source>
        <dbReference type="Pfam" id="PF05685"/>
    </source>
</evidence>
<dbReference type="PANTHER" id="PTHR33352">
    <property type="entry name" value="SLR1095 PROTEIN"/>
    <property type="match status" value="1"/>
</dbReference>
<feature type="region of interest" description="Disordered" evidence="1">
    <location>
        <begin position="301"/>
        <end position="321"/>
    </location>
</feature>
<dbReference type="GO" id="GO:0004519">
    <property type="term" value="F:endonuclease activity"/>
    <property type="evidence" value="ECO:0007669"/>
    <property type="project" value="UniProtKB-KW"/>
</dbReference>
<proteinExistence type="predicted"/>
<keyword evidence="3" id="KW-0378">Hydrolase</keyword>
<dbReference type="Pfam" id="PF05685">
    <property type="entry name" value="Uma2"/>
    <property type="match status" value="1"/>
</dbReference>
<feature type="region of interest" description="Disordered" evidence="1">
    <location>
        <begin position="1"/>
        <end position="20"/>
    </location>
</feature>
<reference evidence="3" key="1">
    <citation type="submission" date="2019-09" db="EMBL/GenBank/DDBJ databases">
        <title>Characterisation of the sponge microbiome using genome-centric metagenomics.</title>
        <authorList>
            <person name="Engelberts J.P."/>
            <person name="Robbins S.J."/>
            <person name="De Goeij J.M."/>
            <person name="Aranda M."/>
            <person name="Bell S.C."/>
            <person name="Webster N.S."/>
        </authorList>
    </citation>
    <scope>NUCLEOTIDE SEQUENCE</scope>
    <source>
        <strain evidence="3">SB0662_bin_9</strain>
    </source>
</reference>
<dbReference type="SUPFAM" id="SSF52980">
    <property type="entry name" value="Restriction endonuclease-like"/>
    <property type="match status" value="1"/>
</dbReference>
<dbReference type="AlphaFoldDB" id="A0A6B1DN85"/>
<name>A0A6B1DN85_9CHLR</name>
<dbReference type="InterPro" id="IPR012296">
    <property type="entry name" value="Nuclease_put_TT1808"/>
</dbReference>
<evidence type="ECO:0000313" key="3">
    <source>
        <dbReference type="EMBL" id="MYD88868.1"/>
    </source>
</evidence>
<dbReference type="EMBL" id="VXPY01000008">
    <property type="protein sequence ID" value="MYD88868.1"/>
    <property type="molecule type" value="Genomic_DNA"/>
</dbReference>
<protein>
    <submittedName>
        <fullName evidence="3">Uma2 family endonuclease</fullName>
    </submittedName>
</protein>
<dbReference type="Gene3D" id="3.90.1570.10">
    <property type="entry name" value="tt1808, chain A"/>
    <property type="match status" value="1"/>
</dbReference>
<keyword evidence="3" id="KW-0540">Nuclease</keyword>